<name>A0A317WPG0_9EURO</name>
<dbReference type="GeneID" id="37063944"/>
<proteinExistence type="predicted"/>
<evidence type="ECO:0000256" key="1">
    <source>
        <dbReference type="SAM" id="MobiDB-lite"/>
    </source>
</evidence>
<reference evidence="2 3" key="1">
    <citation type="submission" date="2016-12" db="EMBL/GenBank/DDBJ databases">
        <title>The genomes of Aspergillus section Nigri reveals drivers in fungal speciation.</title>
        <authorList>
            <consortium name="DOE Joint Genome Institute"/>
            <person name="Vesth T.C."/>
            <person name="Nybo J."/>
            <person name="Theobald S."/>
            <person name="Brandl J."/>
            <person name="Frisvad J.C."/>
            <person name="Nielsen K.F."/>
            <person name="Lyhne E.K."/>
            <person name="Kogle M.E."/>
            <person name="Kuo A."/>
            <person name="Riley R."/>
            <person name="Clum A."/>
            <person name="Nolan M."/>
            <person name="Lipzen A."/>
            <person name="Salamov A."/>
            <person name="Henrissat B."/>
            <person name="Wiebenga A."/>
            <person name="De Vries R.P."/>
            <person name="Grigoriev I.V."/>
            <person name="Mortensen U.H."/>
            <person name="Andersen M.R."/>
            <person name="Baker S.E."/>
        </authorList>
    </citation>
    <scope>NUCLEOTIDE SEQUENCE [LARGE SCALE GENOMIC DNA]</scope>
    <source>
        <strain evidence="2 3">CBS 117.55</strain>
    </source>
</reference>
<evidence type="ECO:0000313" key="3">
    <source>
        <dbReference type="Proteomes" id="UP000247233"/>
    </source>
</evidence>
<feature type="region of interest" description="Disordered" evidence="1">
    <location>
        <begin position="148"/>
        <end position="180"/>
    </location>
</feature>
<dbReference type="EMBL" id="MSFL01000005">
    <property type="protein sequence ID" value="PWY88303.1"/>
    <property type="molecule type" value="Genomic_DNA"/>
</dbReference>
<protein>
    <submittedName>
        <fullName evidence="2">Uncharacterized protein</fullName>
    </submittedName>
</protein>
<feature type="compositionally biased region" description="Basic residues" evidence="1">
    <location>
        <begin position="13"/>
        <end position="23"/>
    </location>
</feature>
<comment type="caution">
    <text evidence="2">The sequence shown here is derived from an EMBL/GenBank/DDBJ whole genome shotgun (WGS) entry which is preliminary data.</text>
</comment>
<sequence>MAEWQGRGSHVPGRVHKSSGKPNHKCSLFSRRLVLLVEVFGGVEKLEPLEEMAEWQGKGSHVPGRVHKSSGKPDHKCSLFSLRLVVVEGDEVEARRGETRVSYETEWQEGGVTYLEGFTCLPASRTTSVPSSARGWWWLRVMKSRRGVEKLESHTRPSGRKGDPRTWKGITSLLADPDHK</sequence>
<accession>A0A317WPG0</accession>
<feature type="compositionally biased region" description="Basic and acidic residues" evidence="1">
    <location>
        <begin position="148"/>
        <end position="166"/>
    </location>
</feature>
<evidence type="ECO:0000313" key="2">
    <source>
        <dbReference type="EMBL" id="PWY88303.1"/>
    </source>
</evidence>
<keyword evidence="3" id="KW-1185">Reference proteome</keyword>
<dbReference type="RefSeq" id="XP_025401839.1">
    <property type="nucleotide sequence ID" value="XM_025541707.1"/>
</dbReference>
<dbReference type="VEuPathDB" id="FungiDB:BO70DRAFT_350682"/>
<gene>
    <name evidence="2" type="ORF">BO70DRAFT_350682</name>
</gene>
<dbReference type="Proteomes" id="UP000247233">
    <property type="component" value="Unassembled WGS sequence"/>
</dbReference>
<feature type="region of interest" description="Disordered" evidence="1">
    <location>
        <begin position="1"/>
        <end position="23"/>
    </location>
</feature>
<organism evidence="2 3">
    <name type="scientific">Aspergillus heteromorphus CBS 117.55</name>
    <dbReference type="NCBI Taxonomy" id="1448321"/>
    <lineage>
        <taxon>Eukaryota</taxon>
        <taxon>Fungi</taxon>
        <taxon>Dikarya</taxon>
        <taxon>Ascomycota</taxon>
        <taxon>Pezizomycotina</taxon>
        <taxon>Eurotiomycetes</taxon>
        <taxon>Eurotiomycetidae</taxon>
        <taxon>Eurotiales</taxon>
        <taxon>Aspergillaceae</taxon>
        <taxon>Aspergillus</taxon>
        <taxon>Aspergillus subgen. Circumdati</taxon>
    </lineage>
</organism>
<dbReference type="AlphaFoldDB" id="A0A317WPG0"/>